<feature type="repeat" description="TPR" evidence="8">
    <location>
        <begin position="139"/>
        <end position="172"/>
    </location>
</feature>
<dbReference type="EMBL" id="JAFIDN010000003">
    <property type="protein sequence ID" value="MBP3191974.1"/>
    <property type="molecule type" value="Genomic_DNA"/>
</dbReference>
<evidence type="ECO:0000259" key="12">
    <source>
        <dbReference type="Pfam" id="PF13844"/>
    </source>
</evidence>
<evidence type="ECO:0000256" key="1">
    <source>
        <dbReference type="ARBA" id="ARBA00004922"/>
    </source>
</evidence>
<feature type="domain" description="Methyltransferase FkbM" evidence="11">
    <location>
        <begin position="818"/>
        <end position="960"/>
    </location>
</feature>
<evidence type="ECO:0000256" key="2">
    <source>
        <dbReference type="ARBA" id="ARBA00005386"/>
    </source>
</evidence>
<dbReference type="SMART" id="SM00028">
    <property type="entry name" value="TPR"/>
    <property type="match status" value="7"/>
</dbReference>
<evidence type="ECO:0000256" key="4">
    <source>
        <dbReference type="ARBA" id="ARBA00022676"/>
    </source>
</evidence>
<evidence type="ECO:0000313" key="13">
    <source>
        <dbReference type="EMBL" id="MBP3191974.1"/>
    </source>
</evidence>
<dbReference type="PANTHER" id="PTHR44835">
    <property type="entry name" value="UDP-N-ACETYLGLUCOSAMINE--PEPTIDE N-ACETYLGLUCOSAMINYLTRANSFERASE SPINDLY-RELATED"/>
    <property type="match status" value="1"/>
</dbReference>
<keyword evidence="7 8" id="KW-0802">TPR repeat</keyword>
<gene>
    <name evidence="13" type="ORF">NATSA_04770</name>
</gene>
<evidence type="ECO:0000259" key="11">
    <source>
        <dbReference type="Pfam" id="PF05050"/>
    </source>
</evidence>
<dbReference type="PANTHER" id="PTHR44835:SF1">
    <property type="entry name" value="PROTEIN O-GLCNAC TRANSFERASE"/>
    <property type="match status" value="1"/>
</dbReference>
<dbReference type="Gene3D" id="3.40.50.11380">
    <property type="match status" value="1"/>
</dbReference>
<dbReference type="InterPro" id="IPR029063">
    <property type="entry name" value="SAM-dependent_MTases_sf"/>
</dbReference>
<feature type="region of interest" description="Disordered" evidence="9">
    <location>
        <begin position="721"/>
        <end position="764"/>
    </location>
</feature>
<dbReference type="Gene3D" id="1.25.40.10">
    <property type="entry name" value="Tetratricopeptide repeat domain"/>
    <property type="match status" value="1"/>
</dbReference>
<keyword evidence="5" id="KW-0808">Transferase</keyword>
<comment type="pathway">
    <text evidence="1">Protein modification; protein glycosylation.</text>
</comment>
<evidence type="ECO:0000313" key="14">
    <source>
        <dbReference type="Proteomes" id="UP000673975"/>
    </source>
</evidence>
<sequence>MKLQLQRAIALLNSQKPNPDKAIKTLRPLVKKKNAPWPVFHYMGVALMQKDRNGDAAGFLRKAQELGSDQPETWHLMSVAEHKQGNHEQAVIYGQEALKRKPDFFKAWLNLGSAYRAQAKLESALKCYQKANQLDPRSAGVAFRIGSIYKDQGNLRKAMELFDITLKVDPEYHQANIQKALIHQKSGEYQEARACLGAILEKMPRDLEARISLAEVCRAEGRFEEAISRYEDILSEKPKFGAVRSNYALTLQDMGRFNESEQNYRQAFRDQPGSTESLSNYLMGLHYNPERTREEIFEAHMEWDRHFAPEIRPERPVPADKSPDRKLRVGFISGGFFRHPVGWMITEALENLPDDQFEIICYTNNNINDLITKRIHAASDEWKPIVGYSDEVVGQMIRDDEVDILVELSGHSAYNRLKTVAMEPAPVIVKWVGGLFNTSGLRAMDYLITDWHESPEGEEPCYTEKLIRMPDDYICFLPPEYAPEVGPLPAEEKGYITFGCFNNPTKVNSRLIEKWAEIMHRVPDSRLFLKSKQYDTAMFTDSIISQMESAGIARERLIFEGMSPHPELLDAYNRVDIALDPWPYSGGLSTCEALWMGVPVVTLPGPTFAGRHSTTHLMNAGLPEMVTGSREDYIAKAVALASDKEALAELRAGLRERVRLSALCDGERFGAHLAVAFREMWKQRVAGWESADDEWRDHIAVEAGVSVTKKSAVEKEEAVANASGNGAQQASGDINANGNGTLSPETNGNPVKGSTGNGSVDSNEEKTWKIETKDDVTICTPADLNMLTPYVLLEQEQWYEPELQFVRDYLKPGMSVVDVGAGFGVYALPMAKKVGPGGKVYAFEAGSLARRHLEMSKLENGFEQLEVIGRAVSETPGKAVLKHGKTPEESTIVADGQGDEVNLVTLDAWWEFEGRPEVGLLKIDVNGEETAALKGAQQLVKEEKPLLLIALSGQNSRDFAEVAAGFGYILYEYVPGANILTEHDANAGADPYLLNLIAIHQSQRGAAKEAGWLYDEAVATYEPKIDLWKTELAKLPWTDELMEQCKSIEVSGDTEKYVKALNYLLAAEQIEVFGAAAGHAGSKKAKLLLAAAQMLINLYNQGTESAPVVFTLVRTLHALGKQGQAVAVMQKLIQTTSLGQENMSLDLPFMLPVSGQDHAPVKTGLAKWLMVRTVESWIQLKDVSTYRSGPQERKMMEVLEGNAEKQPFIIKAGFLGKGNAYNLSITHTLWQNSINFNKWFWVVKNDDSPIDLNLKNKKRKVDISDENKPSTRLIEAAIRKLTEQEAPIIQSVAYYDVEGKARGASTAVVYEAAVKYRNQSNIRSASLLIKVLQKKGYTFESETNYWEREGLFYENQHLFEGHALKFPRALAIDRNEDRIVMILEYHYDKGTPWRRIDYLEAAKAIADFNKIVKVGDKKDWFYRSKMSQFRNSLTSARQIADYLVKMNMRDTWVDDAKEIIRLTEKKVNEIFGKLSDRLPEVLCHSDLHRNNLIRSSNGLVAIDWATVGTGFPGEDVGRMIHPNYAAGTHWPNLDNLEAWFYEVVDTYVENWSSVNEGYDPDDIVSAARIGCITRANFSLYKMKNTLAVISKGIKEEATKQSVSKELEKVISSMDLYLHHCRILLKEDVESSVAKKTISTPKSNGSRNNYKYLLNEGAKKDSLTKAKDHFVKLLGNIETYQPVFIENKQISSGRYSMERDLVIRDIIRKSNCLSLSDYGCSEGHYLRIGCEEGCFSVGMDASKIKVMTAQWSLCLNGFENFALYTGSLYDEQIIKQIPSTDITISLSVIHHIIMEKGLEYAEHLMTSFSRKTNFGLIFEMGQSNEINFHWHKLLPDMGSDPDTWIAEWLNKVGFSDIETICKVPRRGVDRYTFFAKI</sequence>
<feature type="domain" description="O-GlcNAc transferase C-terminal" evidence="12">
    <location>
        <begin position="496"/>
        <end position="669"/>
    </location>
</feature>
<dbReference type="Pfam" id="PF01636">
    <property type="entry name" value="APH"/>
    <property type="match status" value="1"/>
</dbReference>
<keyword evidence="4" id="KW-0328">Glycosyltransferase</keyword>
<dbReference type="Pfam" id="PF14559">
    <property type="entry name" value="TPR_19"/>
    <property type="match status" value="1"/>
</dbReference>
<dbReference type="GO" id="GO:0032259">
    <property type="term" value="P:methylation"/>
    <property type="evidence" value="ECO:0007669"/>
    <property type="project" value="UniProtKB-KW"/>
</dbReference>
<reference evidence="13" key="1">
    <citation type="submission" date="2021-02" db="EMBL/GenBank/DDBJ databases">
        <title>Natronogracilivirga saccharolytica gen. nov. sp. nov. a new anaerobic, haloalkiliphilic carbohydrate-fermenting bacterium from soda lake and proposing of Cyclonatronumiaceae fam. nov. in the phylum Balneolaeota.</title>
        <authorList>
            <person name="Zhilina T.N."/>
            <person name="Sorokin D.Y."/>
            <person name="Zavarzina D.G."/>
            <person name="Toshchakov S.V."/>
            <person name="Kublanov I.V."/>
        </authorList>
    </citation>
    <scope>NUCLEOTIDE SEQUENCE</scope>
    <source>
        <strain evidence="13">Z-1702</strain>
    </source>
</reference>
<evidence type="ECO:0000256" key="5">
    <source>
        <dbReference type="ARBA" id="ARBA00022679"/>
    </source>
</evidence>
<dbReference type="InterPro" id="IPR019734">
    <property type="entry name" value="TPR_rpt"/>
</dbReference>
<evidence type="ECO:0000256" key="8">
    <source>
        <dbReference type="PROSITE-ProRule" id="PRU00339"/>
    </source>
</evidence>
<dbReference type="EC" id="2.4.1.255" evidence="3"/>
<evidence type="ECO:0000256" key="9">
    <source>
        <dbReference type="SAM" id="MobiDB-lite"/>
    </source>
</evidence>
<organism evidence="13 14">
    <name type="scientific">Natronogracilivirga saccharolytica</name>
    <dbReference type="NCBI Taxonomy" id="2812953"/>
    <lineage>
        <taxon>Bacteria</taxon>
        <taxon>Pseudomonadati</taxon>
        <taxon>Balneolota</taxon>
        <taxon>Balneolia</taxon>
        <taxon>Balneolales</taxon>
        <taxon>Cyclonatronaceae</taxon>
        <taxon>Natronogracilivirga</taxon>
    </lineage>
</organism>
<protein>
    <recommendedName>
        <fullName evidence="3">protein O-GlcNAc transferase</fullName>
        <ecNumber evidence="3">2.4.1.255</ecNumber>
    </recommendedName>
</protein>
<keyword evidence="13" id="KW-0489">Methyltransferase</keyword>
<feature type="repeat" description="TPR" evidence="8">
    <location>
        <begin position="105"/>
        <end position="138"/>
    </location>
</feature>
<name>A0A8J7RLN9_9BACT</name>
<dbReference type="GO" id="GO:0097363">
    <property type="term" value="F:protein O-acetylglucosaminyltransferase activity"/>
    <property type="evidence" value="ECO:0007669"/>
    <property type="project" value="UniProtKB-EC"/>
</dbReference>
<keyword evidence="14" id="KW-1185">Reference proteome</keyword>
<dbReference type="Proteomes" id="UP000673975">
    <property type="component" value="Unassembled WGS sequence"/>
</dbReference>
<feature type="compositionally biased region" description="Polar residues" evidence="9">
    <location>
        <begin position="722"/>
        <end position="761"/>
    </location>
</feature>
<dbReference type="InterPro" id="IPR011009">
    <property type="entry name" value="Kinase-like_dom_sf"/>
</dbReference>
<dbReference type="InterPro" id="IPR002575">
    <property type="entry name" value="Aminoglycoside_PTrfase"/>
</dbReference>
<feature type="domain" description="Aminoglycoside phosphotransferase" evidence="10">
    <location>
        <begin position="1435"/>
        <end position="1524"/>
    </location>
</feature>
<dbReference type="SUPFAM" id="SSF48452">
    <property type="entry name" value="TPR-like"/>
    <property type="match status" value="1"/>
</dbReference>
<dbReference type="Gene3D" id="3.90.1200.10">
    <property type="match status" value="1"/>
</dbReference>
<dbReference type="SUPFAM" id="SSF53335">
    <property type="entry name" value="S-adenosyl-L-methionine-dependent methyltransferases"/>
    <property type="match status" value="2"/>
</dbReference>
<dbReference type="SUPFAM" id="SSF53756">
    <property type="entry name" value="UDP-Glycosyltransferase/glycogen phosphorylase"/>
    <property type="match status" value="1"/>
</dbReference>
<accession>A0A8J7RLN9</accession>
<dbReference type="PROSITE" id="PS50005">
    <property type="entry name" value="TPR"/>
    <property type="match status" value="2"/>
</dbReference>
<evidence type="ECO:0000256" key="7">
    <source>
        <dbReference type="ARBA" id="ARBA00022803"/>
    </source>
</evidence>
<evidence type="ECO:0000256" key="6">
    <source>
        <dbReference type="ARBA" id="ARBA00022737"/>
    </source>
</evidence>
<dbReference type="SUPFAM" id="SSF56112">
    <property type="entry name" value="Protein kinase-like (PK-like)"/>
    <property type="match status" value="1"/>
</dbReference>
<dbReference type="Gene3D" id="3.40.50.150">
    <property type="entry name" value="Vaccinia Virus protein VP39"/>
    <property type="match status" value="2"/>
</dbReference>
<dbReference type="PROSITE" id="PS50293">
    <property type="entry name" value="TPR_REGION"/>
    <property type="match status" value="1"/>
</dbReference>
<dbReference type="InterPro" id="IPR011990">
    <property type="entry name" value="TPR-like_helical_dom_sf"/>
</dbReference>
<dbReference type="Pfam" id="PF13414">
    <property type="entry name" value="TPR_11"/>
    <property type="match status" value="1"/>
</dbReference>
<proteinExistence type="inferred from homology"/>
<evidence type="ECO:0000259" key="10">
    <source>
        <dbReference type="Pfam" id="PF01636"/>
    </source>
</evidence>
<dbReference type="GO" id="GO:0008168">
    <property type="term" value="F:methyltransferase activity"/>
    <property type="evidence" value="ECO:0007669"/>
    <property type="project" value="UniProtKB-KW"/>
</dbReference>
<dbReference type="Pfam" id="PF05050">
    <property type="entry name" value="Methyltransf_21"/>
    <property type="match status" value="1"/>
</dbReference>
<dbReference type="InterPro" id="IPR006342">
    <property type="entry name" value="FkbM_mtfrase"/>
</dbReference>
<comment type="caution">
    <text evidence="13">The sequence shown here is derived from an EMBL/GenBank/DDBJ whole genome shotgun (WGS) entry which is preliminary data.</text>
</comment>
<comment type="similarity">
    <text evidence="2">Belongs to the glycosyltransferase 41 family. O-GlcNAc transferase subfamily.</text>
</comment>
<dbReference type="Gene3D" id="3.40.50.2000">
    <property type="entry name" value="Glycogen Phosphorylase B"/>
    <property type="match status" value="1"/>
</dbReference>
<dbReference type="Pfam" id="PF13844">
    <property type="entry name" value="Glyco_transf_41"/>
    <property type="match status" value="2"/>
</dbReference>
<evidence type="ECO:0000256" key="3">
    <source>
        <dbReference type="ARBA" id="ARBA00011970"/>
    </source>
</evidence>
<dbReference type="NCBIfam" id="TIGR01444">
    <property type="entry name" value="fkbM_fam"/>
    <property type="match status" value="1"/>
</dbReference>
<dbReference type="InterPro" id="IPR051939">
    <property type="entry name" value="Glycosyltr_41/O-GlcNAc_trsf"/>
</dbReference>
<keyword evidence="6" id="KW-0677">Repeat</keyword>
<feature type="domain" description="O-GlcNAc transferase C-terminal" evidence="12">
    <location>
        <begin position="322"/>
        <end position="473"/>
    </location>
</feature>
<dbReference type="InterPro" id="IPR029489">
    <property type="entry name" value="OGT/SEC/SPY_C"/>
</dbReference>